<evidence type="ECO:0000256" key="1">
    <source>
        <dbReference type="SAM" id="MobiDB-lite"/>
    </source>
</evidence>
<evidence type="ECO:0000313" key="2">
    <source>
        <dbReference type="EMBL" id="TFK18375.1"/>
    </source>
</evidence>
<dbReference type="Proteomes" id="UP000307440">
    <property type="component" value="Unassembled WGS sequence"/>
</dbReference>
<feature type="compositionally biased region" description="Basic and acidic residues" evidence="1">
    <location>
        <begin position="91"/>
        <end position="112"/>
    </location>
</feature>
<sequence length="167" mass="18599">MDHRALLLKVLHRAARSKYVRRAGGGRQVLGSVPRVGRPRSDRPDPRAHSRVEPTNWPASSKYRPPIHSLPNPSALRGSVPAPRQRAFRVRRTDAGRHVRSEQTPRAGRDAVSDRVGAQARCRAERQRAVEVLELPSGSNIDDAYASSSYERDSSPHLGPVLCHHDF</sequence>
<gene>
    <name evidence="2" type="ORF">FA15DRAFT_261013</name>
</gene>
<feature type="region of interest" description="Disordered" evidence="1">
    <location>
        <begin position="23"/>
        <end position="112"/>
    </location>
</feature>
<proteinExistence type="predicted"/>
<name>A0A5C3KF68_COPMA</name>
<keyword evidence="3" id="KW-1185">Reference proteome</keyword>
<dbReference type="EMBL" id="ML210407">
    <property type="protein sequence ID" value="TFK18375.1"/>
    <property type="molecule type" value="Genomic_DNA"/>
</dbReference>
<protein>
    <submittedName>
        <fullName evidence="2">Uncharacterized protein</fullName>
    </submittedName>
</protein>
<evidence type="ECO:0000313" key="3">
    <source>
        <dbReference type="Proteomes" id="UP000307440"/>
    </source>
</evidence>
<organism evidence="2 3">
    <name type="scientific">Coprinopsis marcescibilis</name>
    <name type="common">Agaric fungus</name>
    <name type="synonym">Psathyrella marcescibilis</name>
    <dbReference type="NCBI Taxonomy" id="230819"/>
    <lineage>
        <taxon>Eukaryota</taxon>
        <taxon>Fungi</taxon>
        <taxon>Dikarya</taxon>
        <taxon>Basidiomycota</taxon>
        <taxon>Agaricomycotina</taxon>
        <taxon>Agaricomycetes</taxon>
        <taxon>Agaricomycetidae</taxon>
        <taxon>Agaricales</taxon>
        <taxon>Agaricineae</taxon>
        <taxon>Psathyrellaceae</taxon>
        <taxon>Coprinopsis</taxon>
    </lineage>
</organism>
<feature type="compositionally biased region" description="Basic and acidic residues" evidence="1">
    <location>
        <begin position="39"/>
        <end position="52"/>
    </location>
</feature>
<dbReference type="AlphaFoldDB" id="A0A5C3KF68"/>
<reference evidence="2 3" key="1">
    <citation type="journal article" date="2019" name="Nat. Ecol. Evol.">
        <title>Megaphylogeny resolves global patterns of mushroom evolution.</title>
        <authorList>
            <person name="Varga T."/>
            <person name="Krizsan K."/>
            <person name="Foldi C."/>
            <person name="Dima B."/>
            <person name="Sanchez-Garcia M."/>
            <person name="Sanchez-Ramirez S."/>
            <person name="Szollosi G.J."/>
            <person name="Szarkandi J.G."/>
            <person name="Papp V."/>
            <person name="Albert L."/>
            <person name="Andreopoulos W."/>
            <person name="Angelini C."/>
            <person name="Antonin V."/>
            <person name="Barry K.W."/>
            <person name="Bougher N.L."/>
            <person name="Buchanan P."/>
            <person name="Buyck B."/>
            <person name="Bense V."/>
            <person name="Catcheside P."/>
            <person name="Chovatia M."/>
            <person name="Cooper J."/>
            <person name="Damon W."/>
            <person name="Desjardin D."/>
            <person name="Finy P."/>
            <person name="Geml J."/>
            <person name="Haridas S."/>
            <person name="Hughes K."/>
            <person name="Justo A."/>
            <person name="Karasinski D."/>
            <person name="Kautmanova I."/>
            <person name="Kiss B."/>
            <person name="Kocsube S."/>
            <person name="Kotiranta H."/>
            <person name="LaButti K.M."/>
            <person name="Lechner B.E."/>
            <person name="Liimatainen K."/>
            <person name="Lipzen A."/>
            <person name="Lukacs Z."/>
            <person name="Mihaltcheva S."/>
            <person name="Morgado L.N."/>
            <person name="Niskanen T."/>
            <person name="Noordeloos M.E."/>
            <person name="Ohm R.A."/>
            <person name="Ortiz-Santana B."/>
            <person name="Ovrebo C."/>
            <person name="Racz N."/>
            <person name="Riley R."/>
            <person name="Savchenko A."/>
            <person name="Shiryaev A."/>
            <person name="Soop K."/>
            <person name="Spirin V."/>
            <person name="Szebenyi C."/>
            <person name="Tomsovsky M."/>
            <person name="Tulloss R.E."/>
            <person name="Uehling J."/>
            <person name="Grigoriev I.V."/>
            <person name="Vagvolgyi C."/>
            <person name="Papp T."/>
            <person name="Martin F.M."/>
            <person name="Miettinen O."/>
            <person name="Hibbett D.S."/>
            <person name="Nagy L.G."/>
        </authorList>
    </citation>
    <scope>NUCLEOTIDE SEQUENCE [LARGE SCALE GENOMIC DNA]</scope>
    <source>
        <strain evidence="2 3">CBS 121175</strain>
    </source>
</reference>
<accession>A0A5C3KF68</accession>